<accession>A0AAU7YW31</accession>
<dbReference type="EMBL" id="CP132938">
    <property type="protein sequence ID" value="XCB20780.1"/>
    <property type="molecule type" value="Genomic_DNA"/>
</dbReference>
<dbReference type="AlphaFoldDB" id="A0AAU7YW31"/>
<organism evidence="2">
    <name type="scientific">Tunturiibacter gelidiferens</name>
    <dbReference type="NCBI Taxonomy" id="3069689"/>
    <lineage>
        <taxon>Bacteria</taxon>
        <taxon>Pseudomonadati</taxon>
        <taxon>Acidobacteriota</taxon>
        <taxon>Terriglobia</taxon>
        <taxon>Terriglobales</taxon>
        <taxon>Acidobacteriaceae</taxon>
        <taxon>Tunturiibacter</taxon>
    </lineage>
</organism>
<feature type="signal peptide" evidence="1">
    <location>
        <begin position="1"/>
        <end position="28"/>
    </location>
</feature>
<keyword evidence="1" id="KW-0732">Signal</keyword>
<reference evidence="2" key="2">
    <citation type="journal article" date="2024" name="Environ. Microbiol.">
        <title>Genome analysis and description of Tunturibacter gen. nov. expands the diversity of Terriglobia in tundra soils.</title>
        <authorList>
            <person name="Messyasz A."/>
            <person name="Mannisto M.K."/>
            <person name="Kerkhof L.J."/>
            <person name="Haggblom M.M."/>
        </authorList>
    </citation>
    <scope>NUCLEOTIDE SEQUENCE</scope>
    <source>
        <strain evidence="2">M8UP39</strain>
    </source>
</reference>
<evidence type="ECO:0000256" key="1">
    <source>
        <dbReference type="SAM" id="SignalP"/>
    </source>
</evidence>
<dbReference type="PROSITE" id="PS51257">
    <property type="entry name" value="PROKAR_LIPOPROTEIN"/>
    <property type="match status" value="1"/>
</dbReference>
<evidence type="ECO:0000313" key="2">
    <source>
        <dbReference type="EMBL" id="XCB20780.1"/>
    </source>
</evidence>
<reference evidence="2" key="1">
    <citation type="submission" date="2023-08" db="EMBL/GenBank/DDBJ databases">
        <authorList>
            <person name="Messyasz A."/>
            <person name="Mannisto M.K."/>
            <person name="Kerkhof L.J."/>
            <person name="Haggblom M."/>
        </authorList>
    </citation>
    <scope>NUCLEOTIDE SEQUENCE</scope>
    <source>
        <strain evidence="2">M8UP39</strain>
    </source>
</reference>
<dbReference type="KEGG" id="tgi:RBB81_14425"/>
<evidence type="ECO:0008006" key="3">
    <source>
        <dbReference type="Google" id="ProtNLM"/>
    </source>
</evidence>
<name>A0AAU7YW31_9BACT</name>
<gene>
    <name evidence="2" type="ORF">RBB81_14425</name>
</gene>
<sequence length="120" mass="12778">MKLSYFALPVVTAACLLTAGCASHTAYYAPPPPPPPAGYTSVPPLIARADQVGFRSGNEDGARDSYNGFGYHPQHDRKFHTTPGYDSALGPFEPYSRCVPESLPARLRPGIPSRVAACDG</sequence>
<dbReference type="RefSeq" id="WP_353071143.1">
    <property type="nucleotide sequence ID" value="NZ_CP132938.1"/>
</dbReference>
<protein>
    <recommendedName>
        <fullName evidence="3">Lipoprotein</fullName>
    </recommendedName>
</protein>
<proteinExistence type="predicted"/>
<feature type="chain" id="PRO_5043414570" description="Lipoprotein" evidence="1">
    <location>
        <begin position="29"/>
        <end position="120"/>
    </location>
</feature>